<dbReference type="InterPro" id="IPR036837">
    <property type="entry name" value="Cation_efflux_CTD_sf"/>
</dbReference>
<dbReference type="GO" id="GO:0016020">
    <property type="term" value="C:membrane"/>
    <property type="evidence" value="ECO:0007669"/>
    <property type="project" value="UniProtKB-SubCell"/>
</dbReference>
<dbReference type="InterPro" id="IPR050681">
    <property type="entry name" value="CDF/SLC30A"/>
</dbReference>
<keyword evidence="4 9" id="KW-0812">Transmembrane</keyword>
<accession>A0ABD5Z6X7</accession>
<dbReference type="InterPro" id="IPR027470">
    <property type="entry name" value="Cation_efflux_CTD"/>
</dbReference>
<dbReference type="Pfam" id="PF01545">
    <property type="entry name" value="Cation_efflux"/>
    <property type="match status" value="1"/>
</dbReference>
<dbReference type="SUPFAM" id="SSF161111">
    <property type="entry name" value="Cation efflux protein transmembrane domain-like"/>
    <property type="match status" value="1"/>
</dbReference>
<dbReference type="Proteomes" id="UP001596447">
    <property type="component" value="Unassembled WGS sequence"/>
</dbReference>
<feature type="transmembrane region" description="Helical" evidence="9">
    <location>
        <begin position="138"/>
        <end position="161"/>
    </location>
</feature>
<dbReference type="PANTHER" id="PTHR11562:SF17">
    <property type="entry name" value="RE54080P-RELATED"/>
    <property type="match status" value="1"/>
</dbReference>
<feature type="region of interest" description="Disordered" evidence="8">
    <location>
        <begin position="1"/>
        <end position="31"/>
    </location>
</feature>
<feature type="domain" description="Cation efflux protein transmembrane" evidence="10">
    <location>
        <begin position="41"/>
        <end position="230"/>
    </location>
</feature>
<evidence type="ECO:0000256" key="8">
    <source>
        <dbReference type="SAM" id="MobiDB-lite"/>
    </source>
</evidence>
<keyword evidence="3" id="KW-0813">Transport</keyword>
<evidence type="ECO:0000256" key="5">
    <source>
        <dbReference type="ARBA" id="ARBA00022989"/>
    </source>
</evidence>
<dbReference type="EMBL" id="JBHTAR010000011">
    <property type="protein sequence ID" value="MFC7200879.1"/>
    <property type="molecule type" value="Genomic_DNA"/>
</dbReference>
<evidence type="ECO:0000256" key="6">
    <source>
        <dbReference type="ARBA" id="ARBA00023065"/>
    </source>
</evidence>
<evidence type="ECO:0000313" key="12">
    <source>
        <dbReference type="EMBL" id="MFC7200879.1"/>
    </source>
</evidence>
<protein>
    <submittedName>
        <fullName evidence="12">Cation diffusion facilitator family transporter</fullName>
    </submittedName>
</protein>
<dbReference type="AlphaFoldDB" id="A0ABD5Z6X7"/>
<dbReference type="GO" id="GO:0006811">
    <property type="term" value="P:monoatomic ion transport"/>
    <property type="evidence" value="ECO:0007669"/>
    <property type="project" value="UniProtKB-KW"/>
</dbReference>
<comment type="subcellular location">
    <subcellularLocation>
        <location evidence="1">Membrane</location>
        <topology evidence="1">Multi-pass membrane protein</topology>
    </subcellularLocation>
</comment>
<sequence>MADHAHDDGDHGHDHGGHGHDHGGHAHSHDHGGDGNFRGLAVALAINTAFFVVELVGALYADSLTLLADAAHMITDSASLGLALFAAWMAARPADQRRTYGYQRAEILGALANGVFLLGVVAYILYDAVQRFQDPRPIKPLVVVGVGVVGLAANLLAAYAIHGGRENLNVEGAYLHLLADAAGSVAAILLGVALYFTDFYVLDPLFAVLVAGLVLYSTKDLLAESVNILLQGAPQDVPIPEVVEALESIDGVHEAHDVHVWALSSGQYACTAHVVVEEDADRDAVLDRCRHLLGERFDVDHATIQVETPSGECETADFDCYTPE</sequence>
<proteinExistence type="inferred from homology"/>
<feature type="transmembrane region" description="Helical" evidence="9">
    <location>
        <begin position="40"/>
        <end position="61"/>
    </location>
</feature>
<comment type="caution">
    <text evidence="12">The sequence shown here is derived from an EMBL/GenBank/DDBJ whole genome shotgun (WGS) entry which is preliminary data.</text>
</comment>
<name>A0ABD5Z6X7_9EURY</name>
<feature type="domain" description="Cation efflux protein cytoplasmic" evidence="11">
    <location>
        <begin position="238"/>
        <end position="307"/>
    </location>
</feature>
<dbReference type="InterPro" id="IPR002524">
    <property type="entry name" value="Cation_efflux"/>
</dbReference>
<evidence type="ECO:0000256" key="2">
    <source>
        <dbReference type="ARBA" id="ARBA00008873"/>
    </source>
</evidence>
<comment type="similarity">
    <text evidence="2">Belongs to the cation diffusion facilitator (CDF) transporter (TC 2.A.4) family. SLC30A subfamily.</text>
</comment>
<dbReference type="PANTHER" id="PTHR11562">
    <property type="entry name" value="CATION EFFLUX PROTEIN/ ZINC TRANSPORTER"/>
    <property type="match status" value="1"/>
</dbReference>
<keyword evidence="5 9" id="KW-1133">Transmembrane helix</keyword>
<evidence type="ECO:0000259" key="10">
    <source>
        <dbReference type="Pfam" id="PF01545"/>
    </source>
</evidence>
<dbReference type="Pfam" id="PF16916">
    <property type="entry name" value="ZT_dimer"/>
    <property type="match status" value="1"/>
</dbReference>
<feature type="transmembrane region" description="Helical" evidence="9">
    <location>
        <begin position="173"/>
        <end position="193"/>
    </location>
</feature>
<evidence type="ECO:0000256" key="9">
    <source>
        <dbReference type="SAM" id="Phobius"/>
    </source>
</evidence>
<dbReference type="RefSeq" id="WP_279527642.1">
    <property type="nucleotide sequence ID" value="NZ_CP122312.1"/>
</dbReference>
<evidence type="ECO:0000256" key="7">
    <source>
        <dbReference type="ARBA" id="ARBA00023136"/>
    </source>
</evidence>
<dbReference type="InterPro" id="IPR058533">
    <property type="entry name" value="Cation_efflux_TM"/>
</dbReference>
<reference evidence="12 13" key="1">
    <citation type="journal article" date="2019" name="Int. J. Syst. Evol. Microbiol.">
        <title>The Global Catalogue of Microorganisms (GCM) 10K type strain sequencing project: providing services to taxonomists for standard genome sequencing and annotation.</title>
        <authorList>
            <consortium name="The Broad Institute Genomics Platform"/>
            <consortium name="The Broad Institute Genome Sequencing Center for Infectious Disease"/>
            <person name="Wu L."/>
            <person name="Ma J."/>
        </authorList>
    </citation>
    <scope>NUCLEOTIDE SEQUENCE [LARGE SCALE GENOMIC DNA]</scope>
    <source>
        <strain evidence="12 13">XZGYJ-43</strain>
    </source>
</reference>
<evidence type="ECO:0000256" key="3">
    <source>
        <dbReference type="ARBA" id="ARBA00022448"/>
    </source>
</evidence>
<dbReference type="InterPro" id="IPR027469">
    <property type="entry name" value="Cation_efflux_TMD_sf"/>
</dbReference>
<dbReference type="SUPFAM" id="SSF160240">
    <property type="entry name" value="Cation efflux protein cytoplasmic domain-like"/>
    <property type="match status" value="1"/>
</dbReference>
<keyword evidence="6" id="KW-0406">Ion transport</keyword>
<keyword evidence="7 9" id="KW-0472">Membrane</keyword>
<keyword evidence="13" id="KW-1185">Reference proteome</keyword>
<evidence type="ECO:0000256" key="1">
    <source>
        <dbReference type="ARBA" id="ARBA00004141"/>
    </source>
</evidence>
<evidence type="ECO:0000256" key="4">
    <source>
        <dbReference type="ARBA" id="ARBA00022692"/>
    </source>
</evidence>
<feature type="transmembrane region" description="Helical" evidence="9">
    <location>
        <begin position="107"/>
        <end position="126"/>
    </location>
</feature>
<evidence type="ECO:0000313" key="13">
    <source>
        <dbReference type="Proteomes" id="UP001596447"/>
    </source>
</evidence>
<organism evidence="12 13">
    <name type="scientific">Halospeciosus flavus</name>
    <dbReference type="NCBI Taxonomy" id="3032283"/>
    <lineage>
        <taxon>Archaea</taxon>
        <taxon>Methanobacteriati</taxon>
        <taxon>Methanobacteriota</taxon>
        <taxon>Stenosarchaea group</taxon>
        <taxon>Halobacteria</taxon>
        <taxon>Halobacteriales</taxon>
        <taxon>Halobacteriaceae</taxon>
        <taxon>Halospeciosus</taxon>
    </lineage>
</organism>
<dbReference type="Gene3D" id="1.20.1510.10">
    <property type="entry name" value="Cation efflux protein transmembrane domain"/>
    <property type="match status" value="1"/>
</dbReference>
<evidence type="ECO:0000259" key="11">
    <source>
        <dbReference type="Pfam" id="PF16916"/>
    </source>
</evidence>
<gene>
    <name evidence="12" type="ORF">ACFQJ9_15935</name>
</gene>
<dbReference type="NCBIfam" id="TIGR01297">
    <property type="entry name" value="CDF"/>
    <property type="match status" value="1"/>
</dbReference>